<evidence type="ECO:0000256" key="4">
    <source>
        <dbReference type="ARBA" id="ARBA00023002"/>
    </source>
</evidence>
<evidence type="ECO:0000256" key="5">
    <source>
        <dbReference type="SAM" id="MobiDB-lite"/>
    </source>
</evidence>
<evidence type="ECO:0000313" key="9">
    <source>
        <dbReference type="Proteomes" id="UP000236488"/>
    </source>
</evidence>
<dbReference type="Gene3D" id="3.90.700.10">
    <property type="entry name" value="Succinate dehydrogenase/fumarate reductase flavoprotein, catalytic domain"/>
    <property type="match status" value="1"/>
</dbReference>
<dbReference type="SUPFAM" id="SSF56425">
    <property type="entry name" value="Succinate dehydrogenase/fumarate reductase flavoprotein, catalytic domain"/>
    <property type="match status" value="1"/>
</dbReference>
<feature type="compositionally biased region" description="Gly residues" evidence="5">
    <location>
        <begin position="53"/>
        <end position="84"/>
    </location>
</feature>
<name>A0A2K2U1Z5_9ACTN</name>
<evidence type="ECO:0000256" key="3">
    <source>
        <dbReference type="ARBA" id="ARBA00022827"/>
    </source>
</evidence>
<dbReference type="Pfam" id="PF00890">
    <property type="entry name" value="FAD_binding_2"/>
    <property type="match status" value="1"/>
</dbReference>
<evidence type="ECO:0000256" key="1">
    <source>
        <dbReference type="ARBA" id="ARBA00001974"/>
    </source>
</evidence>
<evidence type="ECO:0000313" key="8">
    <source>
        <dbReference type="EMBL" id="PNV64335.1"/>
    </source>
</evidence>
<dbReference type="Gene3D" id="3.50.50.60">
    <property type="entry name" value="FAD/NAD(P)-binding domain"/>
    <property type="match status" value="2"/>
</dbReference>
<reference evidence="7" key="3">
    <citation type="submission" date="2021-09" db="EMBL/GenBank/DDBJ databases">
        <authorList>
            <person name="Gilroy R."/>
        </authorList>
    </citation>
    <scope>NUCLEOTIDE SEQUENCE</scope>
    <source>
        <strain evidence="7">USAMLcec12-2067</strain>
    </source>
</reference>
<evidence type="ECO:0000259" key="6">
    <source>
        <dbReference type="Pfam" id="PF00890"/>
    </source>
</evidence>
<keyword evidence="3" id="KW-0274">FAD</keyword>
<dbReference type="InterPro" id="IPR006311">
    <property type="entry name" value="TAT_signal"/>
</dbReference>
<dbReference type="InterPro" id="IPR003953">
    <property type="entry name" value="FAD-dep_OxRdtase_2_FAD-bd"/>
</dbReference>
<dbReference type="Proteomes" id="UP000236488">
    <property type="component" value="Unassembled WGS sequence"/>
</dbReference>
<evidence type="ECO:0000256" key="2">
    <source>
        <dbReference type="ARBA" id="ARBA00022630"/>
    </source>
</evidence>
<protein>
    <submittedName>
        <fullName evidence="8">FAD-binding protein</fullName>
    </submittedName>
</protein>
<accession>A0A2K2U1Z5</accession>
<dbReference type="AlphaFoldDB" id="A0A2K2U1Z5"/>
<dbReference type="PANTHER" id="PTHR43400">
    <property type="entry name" value="FUMARATE REDUCTASE"/>
    <property type="match status" value="1"/>
</dbReference>
<comment type="cofactor">
    <cofactor evidence="1">
        <name>FAD</name>
        <dbReference type="ChEBI" id="CHEBI:57692"/>
    </cofactor>
</comment>
<dbReference type="SUPFAM" id="SSF51905">
    <property type="entry name" value="FAD/NAD(P)-binding domain"/>
    <property type="match status" value="1"/>
</dbReference>
<keyword evidence="9" id="KW-1185">Reference proteome</keyword>
<reference evidence="8 9" key="1">
    <citation type="journal article" date="2018" name="Int. J. Syst. Evol. Microbiol.">
        <title>Rubneribacter badeniensis gen. nov., sp. nov. and Enteroscipio rubneri gen. nov., sp. nov., new members of the Eggerthellaceae isolated from human faeces.</title>
        <authorList>
            <person name="Danylec N."/>
            <person name="Gobl A."/>
            <person name="Stoll D.A."/>
            <person name="Hetzer B."/>
            <person name="Kulling S.E."/>
            <person name="Huch M."/>
        </authorList>
    </citation>
    <scope>NUCLEOTIDE SEQUENCE [LARGE SCALE GENOMIC DNA]</scope>
    <source>
        <strain evidence="8 9">ResAG-85</strain>
    </source>
</reference>
<dbReference type="PROSITE" id="PS51318">
    <property type="entry name" value="TAT"/>
    <property type="match status" value="1"/>
</dbReference>
<dbReference type="EMBL" id="PPEL01000113">
    <property type="protein sequence ID" value="PNV64335.1"/>
    <property type="molecule type" value="Genomic_DNA"/>
</dbReference>
<feature type="domain" description="FAD-dependent oxidoreductase 2 FAD-binding" evidence="6">
    <location>
        <begin position="320"/>
        <end position="654"/>
    </location>
</feature>
<dbReference type="Proteomes" id="UP000789325">
    <property type="component" value="Unassembled WGS sequence"/>
</dbReference>
<organism evidence="8 9">
    <name type="scientific">Rubneribacter badeniensis</name>
    <dbReference type="NCBI Taxonomy" id="2070688"/>
    <lineage>
        <taxon>Bacteria</taxon>
        <taxon>Bacillati</taxon>
        <taxon>Actinomycetota</taxon>
        <taxon>Coriobacteriia</taxon>
        <taxon>Eggerthellales</taxon>
        <taxon>Eggerthellaceae</taxon>
        <taxon>Rubneribacter</taxon>
    </lineage>
</organism>
<dbReference type="PANTHER" id="PTHR43400:SF7">
    <property type="entry name" value="FAD-DEPENDENT OXIDOREDUCTASE 2 FAD BINDING DOMAIN-CONTAINING PROTEIN"/>
    <property type="match status" value="1"/>
</dbReference>
<dbReference type="GO" id="GO:0033765">
    <property type="term" value="F:steroid dehydrogenase activity, acting on the CH-CH group of donors"/>
    <property type="evidence" value="ECO:0007669"/>
    <property type="project" value="UniProtKB-ARBA"/>
</dbReference>
<gene>
    <name evidence="8" type="ORF">C2L80_12485</name>
    <name evidence="7" type="ORF">K8V16_07190</name>
</gene>
<dbReference type="InterPro" id="IPR027477">
    <property type="entry name" value="Succ_DH/fumarate_Rdtase_cat_sf"/>
</dbReference>
<dbReference type="InterPro" id="IPR036188">
    <property type="entry name" value="FAD/NAD-bd_sf"/>
</dbReference>
<dbReference type="InterPro" id="IPR050315">
    <property type="entry name" value="FAD-oxidoreductase_2"/>
</dbReference>
<dbReference type="EMBL" id="DYZL01000152">
    <property type="protein sequence ID" value="HJH43565.1"/>
    <property type="molecule type" value="Genomic_DNA"/>
</dbReference>
<feature type="region of interest" description="Disordered" evidence="5">
    <location>
        <begin position="45"/>
        <end position="93"/>
    </location>
</feature>
<keyword evidence="2" id="KW-0285">Flavoprotein</keyword>
<dbReference type="RefSeq" id="WP_087198533.1">
    <property type="nucleotide sequence ID" value="NZ_PPEL01000113.1"/>
</dbReference>
<comment type="caution">
    <text evidence="8">The sequence shown here is derived from an EMBL/GenBank/DDBJ whole genome shotgun (WGS) entry which is preliminary data.</text>
</comment>
<evidence type="ECO:0000313" key="7">
    <source>
        <dbReference type="EMBL" id="HJH43565.1"/>
    </source>
</evidence>
<proteinExistence type="predicted"/>
<reference evidence="7" key="2">
    <citation type="journal article" date="2021" name="PeerJ">
        <title>Extensive microbial diversity within the chicken gut microbiome revealed by metagenomics and culture.</title>
        <authorList>
            <person name="Gilroy R."/>
            <person name="Ravi A."/>
            <person name="Getino M."/>
            <person name="Pursley I."/>
            <person name="Horton D.L."/>
            <person name="Alikhan N.F."/>
            <person name="Baker D."/>
            <person name="Gharbi K."/>
            <person name="Hall N."/>
            <person name="Watson M."/>
            <person name="Adriaenssens E.M."/>
            <person name="Foster-Nyarko E."/>
            <person name="Jarju S."/>
            <person name="Secka A."/>
            <person name="Antonio M."/>
            <person name="Oren A."/>
            <person name="Chaudhuri R.R."/>
            <person name="La Ragione R."/>
            <person name="Hildebrand F."/>
            <person name="Pallen M.J."/>
        </authorList>
    </citation>
    <scope>NUCLEOTIDE SEQUENCE</scope>
    <source>
        <strain evidence="7">USAMLcec12-2067</strain>
    </source>
</reference>
<keyword evidence="4" id="KW-0560">Oxidoreductase</keyword>
<sequence length="681" mass="70769">MDNETGMNETPLGRSYLSRRSFLKGGAASVAVFAAAGMFGCAPQTSTTASTGGSEGGASAEGGAGGSEGGAGGAGGPGGPGGNAGPVDRTAAKEAAKAEGRVFGYSGPGDWLGEKPSVTADETVDAEVVVIGLGHSGTQAFLAACETIAEANGGNADGKVVAVEKQIESSMSWYGEDFGCFNSKFVTDQGFGTWNTGDIVNEFVTRGGGRNYPDIVRSYVENSGATLDHMLEVAKEMGVDERCYTYDNTQDGWVLVQANMDYDKIQSGADIYDCLNKTNYPLAPGTKTWVGAVQFMGEYNDEPIEGVAANSVLPKINQACLDKAVELGGTIRYGSTAVVLVQNDNGDVTGVIVEEKNKNVQINASKGVVLAGGDYCGNPDMCWALLNEYMERNEREGGLKADFYSFMGGRDGSSVKLGCWAGGFVEPAPRGCMILGGGLGGPWGANAMLWLNSKGERFCNEGNLTGAQTACARQAEGSAWLVTDQKWMKSVCASGIEHGGPNGGRPQYYQDMLDGMAAIASGPEGGQVKNCTIAERGYTTVIAADTLEDLADYLEVPSDVKETWLASIAHYNELCAAGADADFGKDPSAMIPVDEGPFYGIKGSVGSRSASPSMVTMSGLMTDKHLNVLNEEYEPIKGLYACGNSLGGRYGTGYSTPCAGNSIGMAGTHGRVAGLEVASQE</sequence>